<feature type="compositionally biased region" description="Basic and acidic residues" evidence="1">
    <location>
        <begin position="321"/>
        <end position="335"/>
    </location>
</feature>
<dbReference type="PANTHER" id="PTHR11538">
    <property type="entry name" value="PHENYLALANYL-TRNA SYNTHETASE"/>
    <property type="match status" value="1"/>
</dbReference>
<dbReference type="GO" id="GO:0070475">
    <property type="term" value="P:rRNA base methylation"/>
    <property type="evidence" value="ECO:0007669"/>
    <property type="project" value="InterPro"/>
</dbReference>
<dbReference type="EMBL" id="MU865289">
    <property type="protein sequence ID" value="KAK4232103.1"/>
    <property type="molecule type" value="Genomic_DNA"/>
</dbReference>
<evidence type="ECO:0000313" key="4">
    <source>
        <dbReference type="Proteomes" id="UP001301958"/>
    </source>
</evidence>
<feature type="region of interest" description="Disordered" evidence="1">
    <location>
        <begin position="1"/>
        <end position="62"/>
    </location>
</feature>
<feature type="compositionally biased region" description="Basic and acidic residues" evidence="1">
    <location>
        <begin position="351"/>
        <end position="360"/>
    </location>
</feature>
<proteinExistence type="predicted"/>
<keyword evidence="4" id="KW-1185">Reference proteome</keyword>
<feature type="compositionally biased region" description="Acidic residues" evidence="1">
    <location>
        <begin position="289"/>
        <end position="320"/>
    </location>
</feature>
<dbReference type="GO" id="GO:0005737">
    <property type="term" value="C:cytoplasm"/>
    <property type="evidence" value="ECO:0007669"/>
    <property type="project" value="TreeGrafter"/>
</dbReference>
<accession>A0AAN7C051</accession>
<reference evidence="3" key="1">
    <citation type="journal article" date="2023" name="Mol. Phylogenet. Evol.">
        <title>Genome-scale phylogeny and comparative genomics of the fungal order Sordariales.</title>
        <authorList>
            <person name="Hensen N."/>
            <person name="Bonometti L."/>
            <person name="Westerberg I."/>
            <person name="Brannstrom I.O."/>
            <person name="Guillou S."/>
            <person name="Cros-Aarteil S."/>
            <person name="Calhoun S."/>
            <person name="Haridas S."/>
            <person name="Kuo A."/>
            <person name="Mondo S."/>
            <person name="Pangilinan J."/>
            <person name="Riley R."/>
            <person name="LaButti K."/>
            <person name="Andreopoulos B."/>
            <person name="Lipzen A."/>
            <person name="Chen C."/>
            <person name="Yan M."/>
            <person name="Daum C."/>
            <person name="Ng V."/>
            <person name="Clum A."/>
            <person name="Steindorff A."/>
            <person name="Ohm R.A."/>
            <person name="Martin F."/>
            <person name="Silar P."/>
            <person name="Natvig D.O."/>
            <person name="Lalanne C."/>
            <person name="Gautier V."/>
            <person name="Ament-Velasquez S.L."/>
            <person name="Kruys A."/>
            <person name="Hutchinson M.I."/>
            <person name="Powell A.J."/>
            <person name="Barry K."/>
            <person name="Miller A.N."/>
            <person name="Grigoriev I.V."/>
            <person name="Debuchy R."/>
            <person name="Gladieux P."/>
            <person name="Hiltunen Thoren M."/>
            <person name="Johannesson H."/>
        </authorList>
    </citation>
    <scope>NUCLEOTIDE SEQUENCE</scope>
    <source>
        <strain evidence="3">CBS 990.96</strain>
    </source>
</reference>
<dbReference type="GO" id="GO:0070042">
    <property type="term" value="F:rRNA (uridine-N3-)-methyltransferase activity"/>
    <property type="evidence" value="ECO:0007669"/>
    <property type="project" value="InterPro"/>
</dbReference>
<dbReference type="PANTHER" id="PTHR11538:SF26">
    <property type="entry name" value="FERREDOXIN-FOLD ANTICODON-BINDING DOMAIN-CONTAINING PROTEIN 1"/>
    <property type="match status" value="1"/>
</dbReference>
<feature type="compositionally biased region" description="Low complexity" evidence="1">
    <location>
        <begin position="7"/>
        <end position="49"/>
    </location>
</feature>
<dbReference type="Pfam" id="PF10354">
    <property type="entry name" value="BMT5-like"/>
    <property type="match status" value="1"/>
</dbReference>
<feature type="domain" description="25S rRNA (uridine-N(3))-methyltransferase BMT5-like" evidence="2">
    <location>
        <begin position="74"/>
        <end position="241"/>
    </location>
</feature>
<name>A0AAN7C051_9PEZI</name>
<evidence type="ECO:0000313" key="3">
    <source>
        <dbReference type="EMBL" id="KAK4232103.1"/>
    </source>
</evidence>
<dbReference type="Proteomes" id="UP001301958">
    <property type="component" value="Unassembled WGS sequence"/>
</dbReference>
<reference evidence="3" key="2">
    <citation type="submission" date="2023-05" db="EMBL/GenBank/DDBJ databases">
        <authorList>
            <consortium name="Lawrence Berkeley National Laboratory"/>
            <person name="Steindorff A."/>
            <person name="Hensen N."/>
            <person name="Bonometti L."/>
            <person name="Westerberg I."/>
            <person name="Brannstrom I.O."/>
            <person name="Guillou S."/>
            <person name="Cros-Aarteil S."/>
            <person name="Calhoun S."/>
            <person name="Haridas S."/>
            <person name="Kuo A."/>
            <person name="Mondo S."/>
            <person name="Pangilinan J."/>
            <person name="Riley R."/>
            <person name="Labutti K."/>
            <person name="Andreopoulos B."/>
            <person name="Lipzen A."/>
            <person name="Chen C."/>
            <person name="Yanf M."/>
            <person name="Daum C."/>
            <person name="Ng V."/>
            <person name="Clum A."/>
            <person name="Ohm R."/>
            <person name="Martin F."/>
            <person name="Silar P."/>
            <person name="Natvig D."/>
            <person name="Lalanne C."/>
            <person name="Gautier V."/>
            <person name="Ament-Velasquez S.L."/>
            <person name="Kruys A."/>
            <person name="Hutchinson M.I."/>
            <person name="Powell A.J."/>
            <person name="Barry K."/>
            <person name="Miller A.N."/>
            <person name="Grigoriev I.V."/>
            <person name="Debuchy R."/>
            <person name="Gladieux P."/>
            <person name="Thoren M.H."/>
            <person name="Johannesson H."/>
        </authorList>
    </citation>
    <scope>NUCLEOTIDE SEQUENCE</scope>
    <source>
        <strain evidence="3">CBS 990.96</strain>
    </source>
</reference>
<dbReference type="InterPro" id="IPR019446">
    <property type="entry name" value="BMT5-like"/>
</dbReference>
<gene>
    <name evidence="3" type="ORF">QBC38DRAFT_145650</name>
</gene>
<sequence length="360" mass="40150">MAKKRTLQGALKAAVQQQKQQQKQNQKRNAAAAVAGPPSKKQKLSSQQPQKKKQHVQPSQLQPVIPFSPSEQILLIGEADLSFAASLASHHKCTNLTATVLEPSLSVLQEKYPHVQTNISTLLSSNTKNKLLYNIDARKLNPSKLGSFLFDRIIFNFPHVGGISKDVNRQVRYNQEMLVDFFRSAKNVLSPKKGSSIIVTLFEGEPYTLWNIKDLGRHSGLEVGRSFIFRGEGYPGYKHARTLGVVKRKKDGGVSESAWKGEERRARSFVFVRRGEGEVQGRGKRGKEESEEEEDEGWGDEEGEGESEGGDDKDGESEDGGGDKNEEREEGKEPQAEMLPKRILVMSTRGEVMDDRGYQI</sequence>
<protein>
    <recommendedName>
        <fullName evidence="2">25S rRNA (uridine-N(3))-methyltransferase BMT5-like domain-containing protein</fullName>
    </recommendedName>
</protein>
<feature type="region of interest" description="Disordered" evidence="1">
    <location>
        <begin position="278"/>
        <end position="360"/>
    </location>
</feature>
<comment type="caution">
    <text evidence="3">The sequence shown here is derived from an EMBL/GenBank/DDBJ whole genome shotgun (WGS) entry which is preliminary data.</text>
</comment>
<organism evidence="3 4">
    <name type="scientific">Podospora fimiseda</name>
    <dbReference type="NCBI Taxonomy" id="252190"/>
    <lineage>
        <taxon>Eukaryota</taxon>
        <taxon>Fungi</taxon>
        <taxon>Dikarya</taxon>
        <taxon>Ascomycota</taxon>
        <taxon>Pezizomycotina</taxon>
        <taxon>Sordariomycetes</taxon>
        <taxon>Sordariomycetidae</taxon>
        <taxon>Sordariales</taxon>
        <taxon>Podosporaceae</taxon>
        <taxon>Podospora</taxon>
    </lineage>
</organism>
<evidence type="ECO:0000256" key="1">
    <source>
        <dbReference type="SAM" id="MobiDB-lite"/>
    </source>
</evidence>
<dbReference type="AlphaFoldDB" id="A0AAN7C051"/>
<evidence type="ECO:0000259" key="2">
    <source>
        <dbReference type="Pfam" id="PF10354"/>
    </source>
</evidence>